<keyword evidence="2" id="KW-1185">Reference proteome</keyword>
<accession>A0ABQ9ZD81</accession>
<organism evidence="1 2">
    <name type="scientific">Daphnia magna</name>
    <dbReference type="NCBI Taxonomy" id="35525"/>
    <lineage>
        <taxon>Eukaryota</taxon>
        <taxon>Metazoa</taxon>
        <taxon>Ecdysozoa</taxon>
        <taxon>Arthropoda</taxon>
        <taxon>Crustacea</taxon>
        <taxon>Branchiopoda</taxon>
        <taxon>Diplostraca</taxon>
        <taxon>Cladocera</taxon>
        <taxon>Anomopoda</taxon>
        <taxon>Daphniidae</taxon>
        <taxon>Daphnia</taxon>
    </lineage>
</organism>
<comment type="caution">
    <text evidence="1">The sequence shown here is derived from an EMBL/GenBank/DDBJ whole genome shotgun (WGS) entry which is preliminary data.</text>
</comment>
<protein>
    <submittedName>
        <fullName evidence="1">Uncharacterized protein</fullName>
    </submittedName>
</protein>
<evidence type="ECO:0000313" key="2">
    <source>
        <dbReference type="Proteomes" id="UP001234178"/>
    </source>
</evidence>
<dbReference type="EMBL" id="JAOYFB010000003">
    <property type="protein sequence ID" value="KAK4010834.1"/>
    <property type="molecule type" value="Genomic_DNA"/>
</dbReference>
<reference evidence="1 2" key="1">
    <citation type="journal article" date="2023" name="Nucleic Acids Res.">
        <title>The hologenome of Daphnia magna reveals possible DNA methylation and microbiome-mediated evolution of the host genome.</title>
        <authorList>
            <person name="Chaturvedi A."/>
            <person name="Li X."/>
            <person name="Dhandapani V."/>
            <person name="Marshall H."/>
            <person name="Kissane S."/>
            <person name="Cuenca-Cambronero M."/>
            <person name="Asole G."/>
            <person name="Calvet F."/>
            <person name="Ruiz-Romero M."/>
            <person name="Marangio P."/>
            <person name="Guigo R."/>
            <person name="Rago D."/>
            <person name="Mirbahai L."/>
            <person name="Eastwood N."/>
            <person name="Colbourne J.K."/>
            <person name="Zhou J."/>
            <person name="Mallon E."/>
            <person name="Orsini L."/>
        </authorList>
    </citation>
    <scope>NUCLEOTIDE SEQUENCE [LARGE SCALE GENOMIC DNA]</scope>
    <source>
        <strain evidence="1">LRV0_1</strain>
    </source>
</reference>
<proteinExistence type="predicted"/>
<evidence type="ECO:0000313" key="1">
    <source>
        <dbReference type="EMBL" id="KAK4010834.1"/>
    </source>
</evidence>
<name>A0ABQ9ZD81_9CRUS</name>
<dbReference type="Proteomes" id="UP001234178">
    <property type="component" value="Unassembled WGS sequence"/>
</dbReference>
<sequence>MNKKDSHFRDPHQIWGRIHGSAPLQIPESRQKSQIFLNMFMKNLDFWLKTRHSNPKFDKDHGNSTLFVIESLFPEIWATSGYFREIFVTICKKVLQLLFRVILAINSTDLPYDQRQFSLQPPRLATSS</sequence>
<gene>
    <name evidence="1" type="ORF">OUZ56_019963</name>
</gene>